<evidence type="ECO:0000256" key="3">
    <source>
        <dbReference type="ARBA" id="ARBA00022670"/>
    </source>
</evidence>
<keyword evidence="5" id="KW-0378">Hydrolase</keyword>
<dbReference type="Proteomes" id="UP000476064">
    <property type="component" value="Chromosome"/>
</dbReference>
<evidence type="ECO:0000256" key="4">
    <source>
        <dbReference type="ARBA" id="ARBA00022692"/>
    </source>
</evidence>
<feature type="transmembrane region" description="Helical" evidence="8">
    <location>
        <begin position="56"/>
        <end position="72"/>
    </location>
</feature>
<dbReference type="GO" id="GO:0006508">
    <property type="term" value="P:proteolysis"/>
    <property type="evidence" value="ECO:0007669"/>
    <property type="project" value="UniProtKB-KW"/>
</dbReference>
<keyword evidence="10" id="KW-1185">Reference proteome</keyword>
<accession>A0A6C0G308</accession>
<protein>
    <submittedName>
        <fullName evidence="9">Accessory regulator AgrB</fullName>
    </submittedName>
</protein>
<keyword evidence="4 8" id="KW-0812">Transmembrane</keyword>
<proteinExistence type="predicted"/>
<organism evidence="9 10">
    <name type="scientific">Paenibacillus lycopersici</name>
    <dbReference type="NCBI Taxonomy" id="2704462"/>
    <lineage>
        <taxon>Bacteria</taxon>
        <taxon>Bacillati</taxon>
        <taxon>Bacillota</taxon>
        <taxon>Bacilli</taxon>
        <taxon>Bacillales</taxon>
        <taxon>Paenibacillaceae</taxon>
        <taxon>Paenibacillus</taxon>
    </lineage>
</organism>
<evidence type="ECO:0000256" key="1">
    <source>
        <dbReference type="ARBA" id="ARBA00022475"/>
    </source>
</evidence>
<dbReference type="GO" id="GO:0008233">
    <property type="term" value="F:peptidase activity"/>
    <property type="evidence" value="ECO:0007669"/>
    <property type="project" value="UniProtKB-KW"/>
</dbReference>
<evidence type="ECO:0000313" key="10">
    <source>
        <dbReference type="Proteomes" id="UP000476064"/>
    </source>
</evidence>
<keyword evidence="6 8" id="KW-1133">Transmembrane helix</keyword>
<dbReference type="GO" id="GO:0016020">
    <property type="term" value="C:membrane"/>
    <property type="evidence" value="ECO:0007669"/>
    <property type="project" value="InterPro"/>
</dbReference>
<feature type="transmembrane region" description="Helical" evidence="8">
    <location>
        <begin position="143"/>
        <end position="166"/>
    </location>
</feature>
<name>A0A6C0G308_9BACL</name>
<dbReference type="Pfam" id="PF04647">
    <property type="entry name" value="AgrB"/>
    <property type="match status" value="1"/>
</dbReference>
<dbReference type="GO" id="GO:0009372">
    <property type="term" value="P:quorum sensing"/>
    <property type="evidence" value="ECO:0007669"/>
    <property type="project" value="UniProtKB-KW"/>
</dbReference>
<dbReference type="KEGG" id="plyc:GXP70_20380"/>
<gene>
    <name evidence="9" type="ORF">GXP70_20380</name>
</gene>
<keyword evidence="3" id="KW-0645">Protease</keyword>
<evidence type="ECO:0000313" key="9">
    <source>
        <dbReference type="EMBL" id="QHT62101.1"/>
    </source>
</evidence>
<feature type="transmembrane region" description="Helical" evidence="8">
    <location>
        <begin position="20"/>
        <end position="50"/>
    </location>
</feature>
<evidence type="ECO:0000256" key="7">
    <source>
        <dbReference type="ARBA" id="ARBA00023136"/>
    </source>
</evidence>
<dbReference type="EMBL" id="CP048209">
    <property type="protein sequence ID" value="QHT62101.1"/>
    <property type="molecule type" value="Genomic_DNA"/>
</dbReference>
<dbReference type="AlphaFoldDB" id="A0A6C0G308"/>
<evidence type="ECO:0000256" key="8">
    <source>
        <dbReference type="SAM" id="Phobius"/>
    </source>
</evidence>
<dbReference type="RefSeq" id="WP_162358535.1">
    <property type="nucleotide sequence ID" value="NZ_CP048209.1"/>
</dbReference>
<keyword evidence="1" id="KW-1003">Cell membrane</keyword>
<evidence type="ECO:0000256" key="5">
    <source>
        <dbReference type="ARBA" id="ARBA00022801"/>
    </source>
</evidence>
<keyword evidence="2" id="KW-0673">Quorum sensing</keyword>
<evidence type="ECO:0000256" key="6">
    <source>
        <dbReference type="ARBA" id="ARBA00022989"/>
    </source>
</evidence>
<sequence length="177" mass="19584">MKMLRSLATTIHKRMNDNGVAAPSVDVIAYSLNIISNTISIVLFSLMIGLLTGEPGRTGLLLVVFATIRFLTGGYHLKSGWLCIVVSTIAMSVLPHIRMNDEWTIVLTAAAMASVLIFAPSNYDKYARISPKYYPLLKIISTFLVAINFFVVYDLLAIAFIVQAVLLPFKEKENERG</sequence>
<feature type="transmembrane region" description="Helical" evidence="8">
    <location>
        <begin position="103"/>
        <end position="123"/>
    </location>
</feature>
<reference evidence="9 10" key="1">
    <citation type="submission" date="2020-01" db="EMBL/GenBank/DDBJ databases">
        <title>Paenibacillus sp. nov., isolated from tomato rhizosphere.</title>
        <authorList>
            <person name="Weon H.-Y."/>
            <person name="Lee S.A."/>
        </authorList>
    </citation>
    <scope>NUCLEOTIDE SEQUENCE [LARGE SCALE GENOMIC DNA]</scope>
    <source>
        <strain evidence="9 10">12200R-189</strain>
    </source>
</reference>
<dbReference type="InterPro" id="IPR006741">
    <property type="entry name" value="AgrB"/>
</dbReference>
<evidence type="ECO:0000256" key="2">
    <source>
        <dbReference type="ARBA" id="ARBA00022654"/>
    </source>
</evidence>
<keyword evidence="7 8" id="KW-0472">Membrane</keyword>